<protein>
    <submittedName>
        <fullName evidence="2">Heavy metal transporter</fullName>
    </submittedName>
</protein>
<evidence type="ECO:0000313" key="2">
    <source>
        <dbReference type="EMBL" id="KTQ89603.1"/>
    </source>
</evidence>
<dbReference type="Proteomes" id="UP000078272">
    <property type="component" value="Unassembled WGS sequence"/>
</dbReference>
<proteinExistence type="predicted"/>
<dbReference type="RefSeq" id="WP_058635883.1">
    <property type="nucleotide sequence ID" value="NZ_LDPZ01000038.1"/>
</dbReference>
<name>A0A175R752_9HYPH</name>
<evidence type="ECO:0000259" key="1">
    <source>
        <dbReference type="PROSITE" id="PS50846"/>
    </source>
</evidence>
<comment type="caution">
    <text evidence="2">The sequence shown here is derived from an EMBL/GenBank/DDBJ whole genome shotgun (WGS) entry which is preliminary data.</text>
</comment>
<dbReference type="PROSITE" id="PS50846">
    <property type="entry name" value="HMA_2"/>
    <property type="match status" value="1"/>
</dbReference>
<dbReference type="OrthoDB" id="9801832at2"/>
<reference evidence="2 3" key="1">
    <citation type="journal article" date="2016" name="Front. Microbiol.">
        <title>Genomic Resource of Rice Seed Associated Bacteria.</title>
        <authorList>
            <person name="Midha S."/>
            <person name="Bansal K."/>
            <person name="Sharma S."/>
            <person name="Kumar N."/>
            <person name="Patil P.P."/>
            <person name="Chaudhry V."/>
            <person name="Patil P.B."/>
        </authorList>
    </citation>
    <scope>NUCLEOTIDE SEQUENCE [LARGE SCALE GENOMIC DNA]</scope>
    <source>
        <strain evidence="2 3">NS226</strain>
    </source>
</reference>
<dbReference type="STRING" id="401562.NS365_03455"/>
<feature type="domain" description="HMA" evidence="1">
    <location>
        <begin position="1"/>
        <end position="62"/>
    </location>
</feature>
<gene>
    <name evidence="2" type="ORF">NS226_16495</name>
</gene>
<dbReference type="GO" id="GO:0046872">
    <property type="term" value="F:metal ion binding"/>
    <property type="evidence" value="ECO:0007669"/>
    <property type="project" value="InterPro"/>
</dbReference>
<dbReference type="AlphaFoldDB" id="A0A175R752"/>
<organism evidence="2 3">
    <name type="scientific">Aureimonas ureilytica</name>
    <dbReference type="NCBI Taxonomy" id="401562"/>
    <lineage>
        <taxon>Bacteria</taxon>
        <taxon>Pseudomonadati</taxon>
        <taxon>Pseudomonadota</taxon>
        <taxon>Alphaproteobacteria</taxon>
        <taxon>Hyphomicrobiales</taxon>
        <taxon>Aurantimonadaceae</taxon>
        <taxon>Aureimonas</taxon>
    </lineage>
</organism>
<dbReference type="InterPro" id="IPR006121">
    <property type="entry name" value="HMA_dom"/>
</dbReference>
<dbReference type="InterPro" id="IPR036163">
    <property type="entry name" value="HMA_dom_sf"/>
</dbReference>
<dbReference type="CDD" id="cd00371">
    <property type="entry name" value="HMA"/>
    <property type="match status" value="1"/>
</dbReference>
<evidence type="ECO:0000313" key="3">
    <source>
        <dbReference type="Proteomes" id="UP000078272"/>
    </source>
</evidence>
<dbReference type="PATRIC" id="fig|401562.3.peg.3025"/>
<sequence>MKLRIDDMTCEGCARAVTRTIQRLDPGAQVQVDRPGGTADVTTQAEGEALMSALAKAGYPAQILAA</sequence>
<dbReference type="SUPFAM" id="SSF55008">
    <property type="entry name" value="HMA, heavy metal-associated domain"/>
    <property type="match status" value="1"/>
</dbReference>
<accession>A0A175R752</accession>
<dbReference type="Pfam" id="PF00403">
    <property type="entry name" value="HMA"/>
    <property type="match status" value="1"/>
</dbReference>
<dbReference type="Gene3D" id="3.30.70.100">
    <property type="match status" value="1"/>
</dbReference>
<dbReference type="EMBL" id="LDPZ01000038">
    <property type="protein sequence ID" value="KTQ89603.1"/>
    <property type="molecule type" value="Genomic_DNA"/>
</dbReference>